<dbReference type="Proteomes" id="UP001268577">
    <property type="component" value="Unassembled WGS sequence"/>
</dbReference>
<comment type="similarity">
    <text evidence="1">Belongs to the ABC transporter superfamily.</text>
</comment>
<dbReference type="GO" id="GO:0005524">
    <property type="term" value="F:ATP binding"/>
    <property type="evidence" value="ECO:0007669"/>
    <property type="project" value="UniProtKB-KW"/>
</dbReference>
<sequence length="301" mass="34205">MTRELVKVENIKRYFPVKNNFGQVKTVVKAIDNVSLTINEGETLGLVGESGSGKTTLGRSILQLETIDEGNIIFDGQSFSDVSKDEKRKMLQRMQIIFQDPYSSLNPRMTALEQVLEPLLLQFEKKEALLKAEAILKKVGFTEEMFQKYPKEFSGGQRQRIGIARAVVVNPSFILCDEPISALDVSIQAQVINLLIELQKELKLTYLFISHDLSMVRYISDRIAVMYLGRIVEMGPSETIFENPQHEYTKRLLQAIPIADPKLARKAQAEKEVNLIKEIDTSNQTEWIEVTAGHFVLKEKE</sequence>
<dbReference type="Gene3D" id="3.40.50.300">
    <property type="entry name" value="P-loop containing nucleotide triphosphate hydrolases"/>
    <property type="match status" value="1"/>
</dbReference>
<dbReference type="InterPro" id="IPR017871">
    <property type="entry name" value="ABC_transporter-like_CS"/>
</dbReference>
<feature type="domain" description="ABC transporter" evidence="7">
    <location>
        <begin position="6"/>
        <end position="253"/>
    </location>
</feature>
<organism evidence="8 9">
    <name type="scientific">Vagococcus carniphilus</name>
    <dbReference type="NCBI Taxonomy" id="218144"/>
    <lineage>
        <taxon>Bacteria</taxon>
        <taxon>Bacillati</taxon>
        <taxon>Bacillota</taxon>
        <taxon>Bacilli</taxon>
        <taxon>Lactobacillales</taxon>
        <taxon>Enterococcaceae</taxon>
        <taxon>Vagococcus</taxon>
    </lineage>
</organism>
<accession>A0AAW8UDL0</accession>
<dbReference type="GO" id="GO:0055085">
    <property type="term" value="P:transmembrane transport"/>
    <property type="evidence" value="ECO:0007669"/>
    <property type="project" value="UniProtKB-ARBA"/>
</dbReference>
<dbReference type="RefSeq" id="WP_311983588.1">
    <property type="nucleotide sequence ID" value="NZ_JARQBZ010000032.1"/>
</dbReference>
<evidence type="ECO:0000313" key="9">
    <source>
        <dbReference type="Proteomes" id="UP001268577"/>
    </source>
</evidence>
<dbReference type="InterPro" id="IPR003593">
    <property type="entry name" value="AAA+_ATPase"/>
</dbReference>
<dbReference type="InterPro" id="IPR003439">
    <property type="entry name" value="ABC_transporter-like_ATP-bd"/>
</dbReference>
<dbReference type="InterPro" id="IPR050319">
    <property type="entry name" value="ABC_transp_ATP-bind"/>
</dbReference>
<evidence type="ECO:0000259" key="7">
    <source>
        <dbReference type="PROSITE" id="PS50893"/>
    </source>
</evidence>
<dbReference type="Pfam" id="PF08352">
    <property type="entry name" value="oligo_HPY"/>
    <property type="match status" value="1"/>
</dbReference>
<evidence type="ECO:0000256" key="5">
    <source>
        <dbReference type="ARBA" id="ARBA00022856"/>
    </source>
</evidence>
<evidence type="ECO:0000313" key="8">
    <source>
        <dbReference type="EMBL" id="MDT2834998.1"/>
    </source>
</evidence>
<reference evidence="8" key="1">
    <citation type="submission" date="2023-03" db="EMBL/GenBank/DDBJ databases">
        <authorList>
            <person name="Shen W."/>
            <person name="Cai J."/>
        </authorList>
    </citation>
    <scope>NUCLEOTIDE SEQUENCE</scope>
    <source>
        <strain evidence="8">P96-3</strain>
    </source>
</reference>
<protein>
    <submittedName>
        <fullName evidence="8">ATP-binding cassette domain-containing protein</fullName>
    </submittedName>
</protein>
<dbReference type="PANTHER" id="PTHR43776">
    <property type="entry name" value="TRANSPORT ATP-BINDING PROTEIN"/>
    <property type="match status" value="1"/>
</dbReference>
<dbReference type="PROSITE" id="PS00211">
    <property type="entry name" value="ABC_TRANSPORTER_1"/>
    <property type="match status" value="1"/>
</dbReference>
<dbReference type="InterPro" id="IPR013563">
    <property type="entry name" value="Oligopep_ABC_C"/>
</dbReference>
<dbReference type="PROSITE" id="PS50893">
    <property type="entry name" value="ABC_TRANSPORTER_2"/>
    <property type="match status" value="1"/>
</dbReference>
<dbReference type="SUPFAM" id="SSF52540">
    <property type="entry name" value="P-loop containing nucleoside triphosphate hydrolases"/>
    <property type="match status" value="1"/>
</dbReference>
<name>A0AAW8UDL0_9ENTE</name>
<keyword evidence="6" id="KW-0653">Protein transport</keyword>
<keyword evidence="2" id="KW-0813">Transport</keyword>
<evidence type="ECO:0000256" key="2">
    <source>
        <dbReference type="ARBA" id="ARBA00022448"/>
    </source>
</evidence>
<evidence type="ECO:0000256" key="6">
    <source>
        <dbReference type="ARBA" id="ARBA00022927"/>
    </source>
</evidence>
<gene>
    <name evidence="8" type="ORF">P7H70_13205</name>
</gene>
<evidence type="ECO:0000256" key="3">
    <source>
        <dbReference type="ARBA" id="ARBA00022741"/>
    </source>
</evidence>
<comment type="caution">
    <text evidence="8">The sequence shown here is derived from an EMBL/GenBank/DDBJ whole genome shotgun (WGS) entry which is preliminary data.</text>
</comment>
<keyword evidence="5" id="KW-0571">Peptide transport</keyword>
<keyword evidence="3" id="KW-0547">Nucleotide-binding</keyword>
<dbReference type="InterPro" id="IPR027417">
    <property type="entry name" value="P-loop_NTPase"/>
</dbReference>
<evidence type="ECO:0000256" key="1">
    <source>
        <dbReference type="ARBA" id="ARBA00005417"/>
    </source>
</evidence>
<dbReference type="GO" id="GO:0015833">
    <property type="term" value="P:peptide transport"/>
    <property type="evidence" value="ECO:0007669"/>
    <property type="project" value="UniProtKB-KW"/>
</dbReference>
<keyword evidence="4 8" id="KW-0067">ATP-binding</keyword>
<dbReference type="AlphaFoldDB" id="A0AAW8UDL0"/>
<dbReference type="EMBL" id="JARQBZ010000032">
    <property type="protein sequence ID" value="MDT2834998.1"/>
    <property type="molecule type" value="Genomic_DNA"/>
</dbReference>
<dbReference type="FunFam" id="3.40.50.300:FF:000016">
    <property type="entry name" value="Oligopeptide ABC transporter ATP-binding component"/>
    <property type="match status" value="1"/>
</dbReference>
<evidence type="ECO:0000256" key="4">
    <source>
        <dbReference type="ARBA" id="ARBA00022840"/>
    </source>
</evidence>
<dbReference type="CDD" id="cd03257">
    <property type="entry name" value="ABC_NikE_OppD_transporters"/>
    <property type="match status" value="1"/>
</dbReference>
<dbReference type="SMART" id="SM00382">
    <property type="entry name" value="AAA"/>
    <property type="match status" value="1"/>
</dbReference>
<dbReference type="GO" id="GO:0016887">
    <property type="term" value="F:ATP hydrolysis activity"/>
    <property type="evidence" value="ECO:0007669"/>
    <property type="project" value="InterPro"/>
</dbReference>
<dbReference type="GO" id="GO:0015031">
    <property type="term" value="P:protein transport"/>
    <property type="evidence" value="ECO:0007669"/>
    <property type="project" value="UniProtKB-KW"/>
</dbReference>
<dbReference type="Pfam" id="PF00005">
    <property type="entry name" value="ABC_tran"/>
    <property type="match status" value="1"/>
</dbReference>
<proteinExistence type="inferred from homology"/>